<protein>
    <submittedName>
        <fullName evidence="2">Uncharacterized protein</fullName>
    </submittedName>
</protein>
<gene>
    <name evidence="2" type="ORF">GCM10023353_01460</name>
</gene>
<dbReference type="EMBL" id="BAABKQ010000001">
    <property type="protein sequence ID" value="GAA4803036.1"/>
    <property type="molecule type" value="Genomic_DNA"/>
</dbReference>
<evidence type="ECO:0000256" key="1">
    <source>
        <dbReference type="SAM" id="MobiDB-lite"/>
    </source>
</evidence>
<accession>A0ABP9C034</accession>
<keyword evidence="3" id="KW-1185">Reference proteome</keyword>
<dbReference type="Proteomes" id="UP001500839">
    <property type="component" value="Unassembled WGS sequence"/>
</dbReference>
<feature type="compositionally biased region" description="Low complexity" evidence="1">
    <location>
        <begin position="18"/>
        <end position="29"/>
    </location>
</feature>
<feature type="region of interest" description="Disordered" evidence="1">
    <location>
        <begin position="1"/>
        <end position="34"/>
    </location>
</feature>
<sequence>MKKVTGASPAWPTSPATLLRPRSLRPSSLGDGAAQISGGMDEVVGRLTTFAGTQGTGTGRLSTMADTLGSQPGPVTQGAAVAPRPAPRHTG</sequence>
<organism evidence="2 3">
    <name type="scientific">Tomitella cavernea</name>
    <dbReference type="NCBI Taxonomy" id="1387982"/>
    <lineage>
        <taxon>Bacteria</taxon>
        <taxon>Bacillati</taxon>
        <taxon>Actinomycetota</taxon>
        <taxon>Actinomycetes</taxon>
        <taxon>Mycobacteriales</taxon>
        <taxon>Tomitella</taxon>
    </lineage>
</organism>
<comment type="caution">
    <text evidence="2">The sequence shown here is derived from an EMBL/GenBank/DDBJ whole genome shotgun (WGS) entry which is preliminary data.</text>
</comment>
<name>A0ABP9C034_9ACTN</name>
<feature type="region of interest" description="Disordered" evidence="1">
    <location>
        <begin position="69"/>
        <end position="91"/>
    </location>
</feature>
<evidence type="ECO:0000313" key="2">
    <source>
        <dbReference type="EMBL" id="GAA4803036.1"/>
    </source>
</evidence>
<reference evidence="3" key="1">
    <citation type="journal article" date="2019" name="Int. J. Syst. Evol. Microbiol.">
        <title>The Global Catalogue of Microorganisms (GCM) 10K type strain sequencing project: providing services to taxonomists for standard genome sequencing and annotation.</title>
        <authorList>
            <consortium name="The Broad Institute Genomics Platform"/>
            <consortium name="The Broad Institute Genome Sequencing Center for Infectious Disease"/>
            <person name="Wu L."/>
            <person name="Ma J."/>
        </authorList>
    </citation>
    <scope>NUCLEOTIDE SEQUENCE [LARGE SCALE GENOMIC DNA]</scope>
    <source>
        <strain evidence="3">JCM 18542</strain>
    </source>
</reference>
<proteinExistence type="predicted"/>
<evidence type="ECO:0000313" key="3">
    <source>
        <dbReference type="Proteomes" id="UP001500839"/>
    </source>
</evidence>